<organism evidence="2 3">
    <name type="scientific">Pseudomonas quercus</name>
    <dbReference type="NCBI Taxonomy" id="2722792"/>
    <lineage>
        <taxon>Bacteria</taxon>
        <taxon>Pseudomonadati</taxon>
        <taxon>Pseudomonadota</taxon>
        <taxon>Gammaproteobacteria</taxon>
        <taxon>Pseudomonadales</taxon>
        <taxon>Pseudomonadaceae</taxon>
        <taxon>Pseudomonas</taxon>
    </lineage>
</organism>
<gene>
    <name evidence="2" type="ORF">HBH25_20420</name>
</gene>
<evidence type="ECO:0000313" key="3">
    <source>
        <dbReference type="Proteomes" id="UP000746535"/>
    </source>
</evidence>
<accession>A0ABX0YM85</accession>
<feature type="region of interest" description="Disordered" evidence="1">
    <location>
        <begin position="14"/>
        <end position="38"/>
    </location>
</feature>
<protein>
    <submittedName>
        <fullName evidence="2">Uncharacterized protein</fullName>
    </submittedName>
</protein>
<dbReference type="RefSeq" id="WP_168085773.1">
    <property type="nucleotide sequence ID" value="NZ_JAAVJI010000016.1"/>
</dbReference>
<dbReference type="EMBL" id="JAAVJI010000016">
    <property type="protein sequence ID" value="NJP03206.1"/>
    <property type="molecule type" value="Genomic_DNA"/>
</dbReference>
<dbReference type="Proteomes" id="UP000746535">
    <property type="component" value="Unassembled WGS sequence"/>
</dbReference>
<sequence>MKLSFKSFINSISTSLPEVSQSSPPSQPNGTGEMPRVRQPNRFLLNGGAFIRLGPMAATAHDKNRKITEKENDTVNRLLTLEPEELKNIKSEVHGEGSSEIQCHTYLKTLKKNGKDKTFEVCAKAKKNREASKYVDSVEVYTVPKKRDEEKSLHIFRRFHEPRKTLIDLPNELQKIIAEEAYFKGEEEETNLALLASSRQTREVTSDSLQKSIGSGASPVAKFIEDNKKGWLAEKLSDKKIEEQVDDFKKNAILEKHGSRIRSTFTEEVYNTHEAKFLALSPMGMNFVAAHLHLLNDAYTPESLISLASLSAEKRDFVKKYQSRFLIEADYGRGVVKNGDYINWLASRCDSPDKLKTLLKNFPNQNSNSPFAVAKFYGPFKKPFGEEGPIPPVHLVHTPN</sequence>
<evidence type="ECO:0000256" key="1">
    <source>
        <dbReference type="SAM" id="MobiDB-lite"/>
    </source>
</evidence>
<reference evidence="2 3" key="1">
    <citation type="submission" date="2020-03" db="EMBL/GenBank/DDBJ databases">
        <authorList>
            <person name="Wang L."/>
            <person name="He N."/>
            <person name="Li Y."/>
            <person name="Fang Y."/>
            <person name="Zhang F."/>
        </authorList>
    </citation>
    <scope>NUCLEOTIDE SEQUENCE [LARGE SCALE GENOMIC DNA]</scope>
    <source>
        <strain evidence="3">hsmgli-8</strain>
    </source>
</reference>
<name>A0ABX0YM85_9PSED</name>
<proteinExistence type="predicted"/>
<evidence type="ECO:0000313" key="2">
    <source>
        <dbReference type="EMBL" id="NJP03206.1"/>
    </source>
</evidence>
<keyword evidence="3" id="KW-1185">Reference proteome</keyword>
<comment type="caution">
    <text evidence="2">The sequence shown here is derived from an EMBL/GenBank/DDBJ whole genome shotgun (WGS) entry which is preliminary data.</text>
</comment>